<evidence type="ECO:0000256" key="2">
    <source>
        <dbReference type="ARBA" id="ARBA00022723"/>
    </source>
</evidence>
<dbReference type="Gene3D" id="3.40.50.10310">
    <property type="entry name" value="Creatininase"/>
    <property type="match status" value="1"/>
</dbReference>
<dbReference type="RefSeq" id="WP_190930994.1">
    <property type="nucleotide sequence ID" value="NZ_JACXJA010000041.1"/>
</dbReference>
<name>A0A927CGK9_9BACL</name>
<dbReference type="PANTHER" id="PTHR35005:SF1">
    <property type="entry name" value="2-AMINO-5-FORMYLAMINO-6-RIBOSYLAMINOPYRIMIDIN-4(3H)-ONE 5'-MONOPHOSPHATE DEFORMYLASE"/>
    <property type="match status" value="1"/>
</dbReference>
<dbReference type="Proteomes" id="UP000639396">
    <property type="component" value="Unassembled WGS sequence"/>
</dbReference>
<evidence type="ECO:0000256" key="4">
    <source>
        <dbReference type="ARBA" id="ARBA00022833"/>
    </source>
</evidence>
<protein>
    <submittedName>
        <fullName evidence="6">Creatininase family protein</fullName>
    </submittedName>
</protein>
<dbReference type="GO" id="GO:0046872">
    <property type="term" value="F:metal ion binding"/>
    <property type="evidence" value="ECO:0007669"/>
    <property type="project" value="UniProtKB-KW"/>
</dbReference>
<dbReference type="InterPro" id="IPR003785">
    <property type="entry name" value="Creatininase/forma_Hydrolase"/>
</dbReference>
<keyword evidence="4" id="KW-0862">Zinc</keyword>
<evidence type="ECO:0000256" key="1">
    <source>
        <dbReference type="ARBA" id="ARBA00001947"/>
    </source>
</evidence>
<dbReference type="PANTHER" id="PTHR35005">
    <property type="entry name" value="3-DEHYDRO-SCYLLO-INOSOSE HYDROLASE"/>
    <property type="match status" value="1"/>
</dbReference>
<dbReference type="InterPro" id="IPR024087">
    <property type="entry name" value="Creatininase-like_sf"/>
</dbReference>
<evidence type="ECO:0000313" key="6">
    <source>
        <dbReference type="EMBL" id="MBD2865375.1"/>
    </source>
</evidence>
<dbReference type="GO" id="GO:0009231">
    <property type="term" value="P:riboflavin biosynthetic process"/>
    <property type="evidence" value="ECO:0007669"/>
    <property type="project" value="TreeGrafter"/>
</dbReference>
<dbReference type="SUPFAM" id="SSF102215">
    <property type="entry name" value="Creatininase"/>
    <property type="match status" value="1"/>
</dbReference>
<dbReference type="EMBL" id="JACXJA010000041">
    <property type="protein sequence ID" value="MBD2865375.1"/>
    <property type="molecule type" value="Genomic_DNA"/>
</dbReference>
<gene>
    <name evidence="6" type="ORF">IDH45_25665</name>
</gene>
<dbReference type="Pfam" id="PF02633">
    <property type="entry name" value="Creatininase"/>
    <property type="match status" value="1"/>
</dbReference>
<proteinExistence type="inferred from homology"/>
<dbReference type="AlphaFoldDB" id="A0A927CGK9"/>
<comment type="caution">
    <text evidence="6">The sequence shown here is derived from an EMBL/GenBank/DDBJ whole genome shotgun (WGS) entry which is preliminary data.</text>
</comment>
<dbReference type="GO" id="GO:0016811">
    <property type="term" value="F:hydrolase activity, acting on carbon-nitrogen (but not peptide) bonds, in linear amides"/>
    <property type="evidence" value="ECO:0007669"/>
    <property type="project" value="TreeGrafter"/>
</dbReference>
<accession>A0A927CGK9</accession>
<organism evidence="6 7">
    <name type="scientific">Paenibacillus oceani</name>
    <dbReference type="NCBI Taxonomy" id="2772510"/>
    <lineage>
        <taxon>Bacteria</taxon>
        <taxon>Bacillati</taxon>
        <taxon>Bacillota</taxon>
        <taxon>Bacilli</taxon>
        <taxon>Bacillales</taxon>
        <taxon>Paenibacillaceae</taxon>
        <taxon>Paenibacillus</taxon>
    </lineage>
</organism>
<comment type="similarity">
    <text evidence="5">Belongs to the creatininase superfamily.</text>
</comment>
<keyword evidence="7" id="KW-1185">Reference proteome</keyword>
<reference evidence="6" key="1">
    <citation type="submission" date="2020-09" db="EMBL/GenBank/DDBJ databases">
        <title>A novel bacterium of genus Paenibacillus, isolated from South China Sea.</title>
        <authorList>
            <person name="Huang H."/>
            <person name="Mo K."/>
            <person name="Hu Y."/>
        </authorList>
    </citation>
    <scope>NUCLEOTIDE SEQUENCE</scope>
    <source>
        <strain evidence="6">IB182363</strain>
    </source>
</reference>
<evidence type="ECO:0000256" key="3">
    <source>
        <dbReference type="ARBA" id="ARBA00022801"/>
    </source>
</evidence>
<comment type="cofactor">
    <cofactor evidence="1">
        <name>Zn(2+)</name>
        <dbReference type="ChEBI" id="CHEBI:29105"/>
    </cofactor>
</comment>
<sequence>MLSMNNTRRDFEQAQPQIAVLPVGALEQHGSHLPIGTDSMIAAEYAEQLAQHLDAFLLPTLAISSSIEHRKAIGTVYLRADTLALVIRDIADSLYSSGFKQLLLVNGHGGNYILKPAIRQLNRDYADRQAEMEVVLLSGAIINAIGDDSPFKHPGSSDIHAGEKETSLIMHLRPDLVRQPVPDGGVLPEADQSMLDYLDMTELCADGYWGYPDSATPEKGRLIAERFVPRAIDYLEKLKRLKASLR</sequence>
<evidence type="ECO:0000313" key="7">
    <source>
        <dbReference type="Proteomes" id="UP000639396"/>
    </source>
</evidence>
<evidence type="ECO:0000256" key="5">
    <source>
        <dbReference type="ARBA" id="ARBA00024029"/>
    </source>
</evidence>
<keyword evidence="2" id="KW-0479">Metal-binding</keyword>
<keyword evidence="3" id="KW-0378">Hydrolase</keyword>